<name>A0ABN9QAU1_9DINO</name>
<reference evidence="2" key="1">
    <citation type="submission" date="2023-10" db="EMBL/GenBank/DDBJ databases">
        <authorList>
            <person name="Chen Y."/>
            <person name="Shah S."/>
            <person name="Dougan E. K."/>
            <person name="Thang M."/>
            <person name="Chan C."/>
        </authorList>
    </citation>
    <scope>NUCLEOTIDE SEQUENCE [LARGE SCALE GENOMIC DNA]</scope>
</reference>
<protein>
    <recommendedName>
        <fullName evidence="4">C3H1-type domain-containing protein</fullName>
    </recommendedName>
</protein>
<dbReference type="EMBL" id="CAUYUJ010002914">
    <property type="protein sequence ID" value="CAK0802972.1"/>
    <property type="molecule type" value="Genomic_DNA"/>
</dbReference>
<feature type="region of interest" description="Disordered" evidence="1">
    <location>
        <begin position="463"/>
        <end position="546"/>
    </location>
</feature>
<comment type="caution">
    <text evidence="2">The sequence shown here is derived from an EMBL/GenBank/DDBJ whole genome shotgun (WGS) entry which is preliminary data.</text>
</comment>
<sequence length="546" mass="57063">MWPASWEAAPLVEEAASSGLLFPGQLHAGVVLRPALQAEAREVLGARAPRFPLQPTASAEPPEVEAPGWLLPCPGSTVSMELTSSLVSPSALASAASRLARNSSVATFAPGSFLPASTALVIMANDSARIAIAAQPPLLVSGTSSLRHLRTKSCTWAESCAGSVSPEGEGGEIRKVPGCPGVPGGGFRALAASGGAPRRTLGGEPGALQTPNSRQPRGAGAWKSELLAPLRPAEFQIYQDLILDVAKGLAQQGPRSESYATNDHSDVDSGRVEYVEAWAMSCGDQSPTRQAELSLTALCTSIANPQDAYLAVDFSDTGGGACNGSSMYDYLDAQTEAGDGSDSWSQLGMPRVGSAAPPDDLATGQPLGSPVEQARENDQGQGVCSEVAKDHEDLSKVFREPPGLMRPEGLATRGSQAHGTGMCSPCAWIFKPQGCQRGVSCGYCHLCPEGELKHRRRLKAAAIRQGEPWQTEGPVPLPWEEDDRGPPGAAPDEGQRRDVGGRRAGARRPPGAEPGEGQRRDVGGRRAGAWRRTEKPGAAKRPGSRS</sequence>
<feature type="region of interest" description="Disordered" evidence="1">
    <location>
        <begin position="336"/>
        <end position="373"/>
    </location>
</feature>
<accession>A0ABN9QAU1</accession>
<gene>
    <name evidence="2" type="ORF">PCOR1329_LOCUS10303</name>
</gene>
<evidence type="ECO:0000256" key="1">
    <source>
        <dbReference type="SAM" id="MobiDB-lite"/>
    </source>
</evidence>
<keyword evidence="3" id="KW-1185">Reference proteome</keyword>
<evidence type="ECO:0000313" key="2">
    <source>
        <dbReference type="EMBL" id="CAK0802972.1"/>
    </source>
</evidence>
<feature type="region of interest" description="Disordered" evidence="1">
    <location>
        <begin position="193"/>
        <end position="220"/>
    </location>
</feature>
<evidence type="ECO:0008006" key="4">
    <source>
        <dbReference type="Google" id="ProtNLM"/>
    </source>
</evidence>
<organism evidence="2 3">
    <name type="scientific">Prorocentrum cordatum</name>
    <dbReference type="NCBI Taxonomy" id="2364126"/>
    <lineage>
        <taxon>Eukaryota</taxon>
        <taxon>Sar</taxon>
        <taxon>Alveolata</taxon>
        <taxon>Dinophyceae</taxon>
        <taxon>Prorocentrales</taxon>
        <taxon>Prorocentraceae</taxon>
        <taxon>Prorocentrum</taxon>
    </lineage>
</organism>
<proteinExistence type="predicted"/>
<dbReference type="Proteomes" id="UP001189429">
    <property type="component" value="Unassembled WGS sequence"/>
</dbReference>
<evidence type="ECO:0000313" key="3">
    <source>
        <dbReference type="Proteomes" id="UP001189429"/>
    </source>
</evidence>